<dbReference type="InterPro" id="IPR006638">
    <property type="entry name" value="Elp3/MiaA/NifB-like_rSAM"/>
</dbReference>
<dbReference type="RefSeq" id="WP_037548053.1">
    <property type="nucleotide sequence ID" value="NZ_JNUP01000065.1"/>
</dbReference>
<keyword evidence="12" id="KW-1185">Reference proteome</keyword>
<proteinExistence type="inferred from homology"/>
<dbReference type="InterPro" id="IPR005840">
    <property type="entry name" value="Ribosomal_uS12_MeSTrfase_RimO"/>
</dbReference>
<keyword evidence="6 8" id="KW-0408">Iron</keyword>
<dbReference type="InterPro" id="IPR012340">
    <property type="entry name" value="NA-bd_OB-fold"/>
</dbReference>
<dbReference type="EMBL" id="JNUP01000065">
    <property type="protein sequence ID" value="KGE71613.1"/>
    <property type="molecule type" value="Genomic_DNA"/>
</dbReference>
<comment type="function">
    <text evidence="8">Catalyzes the methylthiolation of an aspartic acid residue of ribosomal protein uS12.</text>
</comment>
<dbReference type="CDD" id="cd01335">
    <property type="entry name" value="Radical_SAM"/>
    <property type="match status" value="1"/>
</dbReference>
<comment type="caution">
    <text evidence="11">The sequence shown here is derived from an EMBL/GenBank/DDBJ whole genome shotgun (WGS) entry which is preliminary data.</text>
</comment>
<dbReference type="GO" id="GO:0103039">
    <property type="term" value="F:protein methylthiotransferase activity"/>
    <property type="evidence" value="ECO:0007669"/>
    <property type="project" value="UniProtKB-EC"/>
</dbReference>
<dbReference type="SFLD" id="SFLDG01082">
    <property type="entry name" value="B12-binding_domain_containing"/>
    <property type="match status" value="1"/>
</dbReference>
<dbReference type="NCBIfam" id="TIGR01125">
    <property type="entry name" value="30S ribosomal protein S12 methylthiotransferase RimO"/>
    <property type="match status" value="1"/>
</dbReference>
<dbReference type="eggNOG" id="COG0621">
    <property type="taxonomic scope" value="Bacteria"/>
</dbReference>
<dbReference type="OrthoDB" id="9805215at2"/>
<feature type="binding site" evidence="8">
    <location>
        <position position="169"/>
    </location>
    <ligand>
        <name>[4Fe-4S] cluster</name>
        <dbReference type="ChEBI" id="CHEBI:49883"/>
        <label>2</label>
        <note>4Fe-4S-S-AdoMet</note>
    </ligand>
</feature>
<dbReference type="EC" id="2.8.4.4" evidence="8"/>
<dbReference type="GO" id="GO:0046872">
    <property type="term" value="F:metal ion binding"/>
    <property type="evidence" value="ECO:0007669"/>
    <property type="project" value="UniProtKB-KW"/>
</dbReference>
<dbReference type="PROSITE" id="PS51449">
    <property type="entry name" value="MTTASE_N"/>
    <property type="match status" value="1"/>
</dbReference>
<accession>A0A098QW32</accession>
<gene>
    <name evidence="8" type="primary">rimO</name>
    <name evidence="11" type="ORF">DC28_10075</name>
</gene>
<evidence type="ECO:0000256" key="6">
    <source>
        <dbReference type="ARBA" id="ARBA00023004"/>
    </source>
</evidence>
<dbReference type="Gene3D" id="3.40.50.12160">
    <property type="entry name" value="Methylthiotransferase, N-terminal domain"/>
    <property type="match status" value="1"/>
</dbReference>
<organism evidence="11 12">
    <name type="scientific">Spirochaeta lutea</name>
    <dbReference type="NCBI Taxonomy" id="1480694"/>
    <lineage>
        <taxon>Bacteria</taxon>
        <taxon>Pseudomonadati</taxon>
        <taxon>Spirochaetota</taxon>
        <taxon>Spirochaetia</taxon>
        <taxon>Spirochaetales</taxon>
        <taxon>Spirochaetaceae</taxon>
        <taxon>Spirochaeta</taxon>
    </lineage>
</organism>
<feature type="domain" description="Radical SAM core" evidence="10">
    <location>
        <begin position="151"/>
        <end position="383"/>
    </location>
</feature>
<evidence type="ECO:0000256" key="5">
    <source>
        <dbReference type="ARBA" id="ARBA00022723"/>
    </source>
</evidence>
<keyword evidence="5 8" id="KW-0479">Metal-binding</keyword>
<feature type="domain" description="MTTase N-terminal" evidence="9">
    <location>
        <begin position="6"/>
        <end position="119"/>
    </location>
</feature>
<evidence type="ECO:0000256" key="7">
    <source>
        <dbReference type="ARBA" id="ARBA00023014"/>
    </source>
</evidence>
<dbReference type="FunFam" id="3.80.30.20:FF:000001">
    <property type="entry name" value="tRNA-2-methylthio-N(6)-dimethylallyladenosine synthase 2"/>
    <property type="match status" value="1"/>
</dbReference>
<name>A0A098QW32_9SPIO</name>
<dbReference type="AlphaFoldDB" id="A0A098QW32"/>
<feature type="binding site" evidence="8">
    <location>
        <position position="172"/>
    </location>
    <ligand>
        <name>[4Fe-4S] cluster</name>
        <dbReference type="ChEBI" id="CHEBI:49883"/>
        <label>2</label>
        <note>4Fe-4S-S-AdoMet</note>
    </ligand>
</feature>
<feature type="binding site" evidence="8">
    <location>
        <position position="51"/>
    </location>
    <ligand>
        <name>[4Fe-4S] cluster</name>
        <dbReference type="ChEBI" id="CHEBI:49883"/>
        <label>1</label>
    </ligand>
</feature>
<dbReference type="SFLD" id="SFLDS00029">
    <property type="entry name" value="Radical_SAM"/>
    <property type="match status" value="1"/>
</dbReference>
<dbReference type="Gene3D" id="3.80.30.20">
    <property type="entry name" value="tm_1862 like domain"/>
    <property type="match status" value="1"/>
</dbReference>
<feature type="binding site" evidence="8">
    <location>
        <position position="165"/>
    </location>
    <ligand>
        <name>[4Fe-4S] cluster</name>
        <dbReference type="ChEBI" id="CHEBI:49883"/>
        <label>2</label>
        <note>4Fe-4S-S-AdoMet</note>
    </ligand>
</feature>
<reference evidence="11 12" key="1">
    <citation type="submission" date="2014-05" db="EMBL/GenBank/DDBJ databases">
        <title>De novo Genome Sequence of Spirocheata sp.</title>
        <authorList>
            <person name="Shivani Y."/>
            <person name="Subhash Y."/>
            <person name="Tushar L."/>
            <person name="Sasikala C."/>
            <person name="Ramana C.V."/>
        </authorList>
    </citation>
    <scope>NUCLEOTIDE SEQUENCE [LARGE SCALE GENOMIC DNA]</scope>
    <source>
        <strain evidence="11 12">JC230</strain>
    </source>
</reference>
<keyword evidence="4 8" id="KW-0949">S-adenosyl-L-methionine</keyword>
<comment type="cofactor">
    <cofactor evidence="8">
        <name>[4Fe-4S] cluster</name>
        <dbReference type="ChEBI" id="CHEBI:49883"/>
    </cofactor>
    <text evidence="8">Binds 2 [4Fe-4S] clusters. One cluster is coordinated with 3 cysteines and an exchangeable S-adenosyl-L-methionine.</text>
</comment>
<evidence type="ECO:0000259" key="10">
    <source>
        <dbReference type="PROSITE" id="PS51918"/>
    </source>
</evidence>
<evidence type="ECO:0000256" key="2">
    <source>
        <dbReference type="ARBA" id="ARBA00022490"/>
    </source>
</evidence>
<feature type="binding site" evidence="8">
    <location>
        <position position="82"/>
    </location>
    <ligand>
        <name>[4Fe-4S] cluster</name>
        <dbReference type="ChEBI" id="CHEBI:49883"/>
        <label>1</label>
    </ligand>
</feature>
<dbReference type="GO" id="GO:0035599">
    <property type="term" value="F:aspartic acid methylthiotransferase activity"/>
    <property type="evidence" value="ECO:0007669"/>
    <property type="project" value="TreeGrafter"/>
</dbReference>
<dbReference type="InterPro" id="IPR005839">
    <property type="entry name" value="Methylthiotransferase"/>
</dbReference>
<dbReference type="SFLD" id="SFLDF00274">
    <property type="entry name" value="ribosomal_protein_S12_methylth"/>
    <property type="match status" value="1"/>
</dbReference>
<evidence type="ECO:0000313" key="12">
    <source>
        <dbReference type="Proteomes" id="UP000029692"/>
    </source>
</evidence>
<dbReference type="SUPFAM" id="SSF102114">
    <property type="entry name" value="Radical SAM enzymes"/>
    <property type="match status" value="1"/>
</dbReference>
<sequence>MEELHPTFFLENLGCAKNQVDAEIMISRLEDRGWRLTDQAGDAQYILINTCGFIQPAKEESIEVTMEYLRDYPESKVILTGCLAQRYPEDLSQDIPEVEGVFGNHSVQRIAEFLEDRLPRGQRVFIPGASYGPNPELPAPEFDSRHRTRLLSYPGSAYLKISEGCRNRCSFCAIPLIRGSLRSRTIQDVTQEARGLLSRGIKELNLIAQDLSDFGRDRGPAGRGEFPALVKSLLELPGDFWIRLLYIYPEHFPLEILEICNQDPRVLPYFDIPMQHASSKILKAMGRPGTKESNLELIQRIRERLPQAVIRTSIITGFPGEDQDDLGELMDFQDRARIEWLGVFAYSREEGTRAAAMGNQIPPEEALRRKHLLEDRQIPIMHSRIDRFIGSPSSMIIEDLVPQRDGQAAAALGRTPFQAPDVDGLTVLPAPPGHLKPGMVVPVTIKKRNGVDLIAQAL</sequence>
<dbReference type="InterPro" id="IPR038135">
    <property type="entry name" value="Methylthiotransferase_N_sf"/>
</dbReference>
<dbReference type="PROSITE" id="PS01278">
    <property type="entry name" value="MTTASE_RADICAL"/>
    <property type="match status" value="1"/>
</dbReference>
<dbReference type="Pfam" id="PF00919">
    <property type="entry name" value="UPF0004"/>
    <property type="match status" value="1"/>
</dbReference>
<dbReference type="Pfam" id="PF18693">
    <property type="entry name" value="TRAM_2"/>
    <property type="match status" value="1"/>
</dbReference>
<dbReference type="PANTHER" id="PTHR43837">
    <property type="entry name" value="RIBOSOMAL PROTEIN S12 METHYLTHIOTRANSFERASE RIMO"/>
    <property type="match status" value="1"/>
</dbReference>
<keyword evidence="2 8" id="KW-0963">Cytoplasm</keyword>
<dbReference type="GO" id="GO:0051539">
    <property type="term" value="F:4 iron, 4 sulfur cluster binding"/>
    <property type="evidence" value="ECO:0007669"/>
    <property type="project" value="UniProtKB-UniRule"/>
</dbReference>
<dbReference type="InterPro" id="IPR020612">
    <property type="entry name" value="Methylthiotransferase_CS"/>
</dbReference>
<evidence type="ECO:0000256" key="8">
    <source>
        <dbReference type="HAMAP-Rule" id="MF_01865"/>
    </source>
</evidence>
<dbReference type="HAMAP" id="MF_01865">
    <property type="entry name" value="MTTase_RimO"/>
    <property type="match status" value="1"/>
</dbReference>
<dbReference type="GO" id="GO:0005829">
    <property type="term" value="C:cytosol"/>
    <property type="evidence" value="ECO:0007669"/>
    <property type="project" value="TreeGrafter"/>
</dbReference>
<dbReference type="InterPro" id="IPR013848">
    <property type="entry name" value="Methylthiotransferase_N"/>
</dbReference>
<dbReference type="PROSITE" id="PS51918">
    <property type="entry name" value="RADICAL_SAM"/>
    <property type="match status" value="1"/>
</dbReference>
<evidence type="ECO:0000256" key="3">
    <source>
        <dbReference type="ARBA" id="ARBA00022679"/>
    </source>
</evidence>
<evidence type="ECO:0000256" key="1">
    <source>
        <dbReference type="ARBA" id="ARBA00022485"/>
    </source>
</evidence>
<dbReference type="PANTHER" id="PTHR43837:SF1">
    <property type="entry name" value="RIBOSOMAL PROTEIN US12 METHYLTHIOTRANSFERASE RIMO"/>
    <property type="match status" value="1"/>
</dbReference>
<dbReference type="InterPro" id="IPR007197">
    <property type="entry name" value="rSAM"/>
</dbReference>
<dbReference type="Pfam" id="PF04055">
    <property type="entry name" value="Radical_SAM"/>
    <property type="match status" value="1"/>
</dbReference>
<dbReference type="SFLD" id="SFLDG01061">
    <property type="entry name" value="methylthiotransferase"/>
    <property type="match status" value="1"/>
</dbReference>
<dbReference type="InterPro" id="IPR058240">
    <property type="entry name" value="rSAM_sf"/>
</dbReference>
<keyword evidence="1 8" id="KW-0004">4Fe-4S</keyword>
<evidence type="ECO:0000259" key="9">
    <source>
        <dbReference type="PROSITE" id="PS51449"/>
    </source>
</evidence>
<dbReference type="InterPro" id="IPR002792">
    <property type="entry name" value="TRAM_dom"/>
</dbReference>
<comment type="similarity">
    <text evidence="8">Belongs to the methylthiotransferase family. RimO subfamily.</text>
</comment>
<dbReference type="Gene3D" id="2.40.50.140">
    <property type="entry name" value="Nucleic acid-binding proteins"/>
    <property type="match status" value="1"/>
</dbReference>
<protein>
    <recommendedName>
        <fullName evidence="8">Ribosomal protein uS12 methylthiotransferase RimO</fullName>
        <shortName evidence="8">uS12 MTTase</shortName>
        <shortName evidence="8">uS12 methylthiotransferase</shortName>
        <ecNumber evidence="8">2.8.4.4</ecNumber>
    </recommendedName>
    <alternativeName>
        <fullName evidence="8">Ribosomal protein uS12 (aspartate-C(3))-methylthiotransferase</fullName>
    </alternativeName>
    <alternativeName>
        <fullName evidence="8">Ribosome maturation factor RimO</fullName>
    </alternativeName>
</protein>
<keyword evidence="3 8" id="KW-0808">Transferase</keyword>
<keyword evidence="7 8" id="KW-0411">Iron-sulfur</keyword>
<dbReference type="NCBIfam" id="TIGR00089">
    <property type="entry name" value="MiaB/RimO family radical SAM methylthiotransferase"/>
    <property type="match status" value="1"/>
</dbReference>
<dbReference type="Proteomes" id="UP000029692">
    <property type="component" value="Unassembled WGS sequence"/>
</dbReference>
<dbReference type="GO" id="GO:0006400">
    <property type="term" value="P:tRNA modification"/>
    <property type="evidence" value="ECO:0007669"/>
    <property type="project" value="InterPro"/>
</dbReference>
<dbReference type="SMART" id="SM00729">
    <property type="entry name" value="Elp3"/>
    <property type="match status" value="1"/>
</dbReference>
<evidence type="ECO:0000313" key="11">
    <source>
        <dbReference type="EMBL" id="KGE71613.1"/>
    </source>
</evidence>
<comment type="catalytic activity">
    <reaction evidence="8">
        <text>L-aspartate(89)-[ribosomal protein uS12]-hydrogen + (sulfur carrier)-SH + AH2 + 2 S-adenosyl-L-methionine = 3-methylsulfanyl-L-aspartate(89)-[ribosomal protein uS12]-hydrogen + (sulfur carrier)-H + 5'-deoxyadenosine + L-methionine + A + S-adenosyl-L-homocysteine + 2 H(+)</text>
        <dbReference type="Rhea" id="RHEA:37087"/>
        <dbReference type="Rhea" id="RHEA-COMP:10460"/>
        <dbReference type="Rhea" id="RHEA-COMP:10461"/>
        <dbReference type="Rhea" id="RHEA-COMP:14737"/>
        <dbReference type="Rhea" id="RHEA-COMP:14739"/>
        <dbReference type="ChEBI" id="CHEBI:13193"/>
        <dbReference type="ChEBI" id="CHEBI:15378"/>
        <dbReference type="ChEBI" id="CHEBI:17319"/>
        <dbReference type="ChEBI" id="CHEBI:17499"/>
        <dbReference type="ChEBI" id="CHEBI:29917"/>
        <dbReference type="ChEBI" id="CHEBI:29961"/>
        <dbReference type="ChEBI" id="CHEBI:57844"/>
        <dbReference type="ChEBI" id="CHEBI:57856"/>
        <dbReference type="ChEBI" id="CHEBI:59789"/>
        <dbReference type="ChEBI" id="CHEBI:64428"/>
        <dbReference type="ChEBI" id="CHEBI:73599"/>
        <dbReference type="EC" id="2.8.4.4"/>
    </reaction>
</comment>
<evidence type="ECO:0000256" key="4">
    <source>
        <dbReference type="ARBA" id="ARBA00022691"/>
    </source>
</evidence>
<comment type="subcellular location">
    <subcellularLocation>
        <location evidence="8">Cytoplasm</location>
    </subcellularLocation>
</comment>
<feature type="binding site" evidence="8">
    <location>
        <position position="15"/>
    </location>
    <ligand>
        <name>[4Fe-4S] cluster</name>
        <dbReference type="ChEBI" id="CHEBI:49883"/>
        <label>1</label>
    </ligand>
</feature>
<dbReference type="STRING" id="1480694.DC28_10075"/>
<dbReference type="InterPro" id="IPR023404">
    <property type="entry name" value="rSAM_horseshoe"/>
</dbReference>